<evidence type="ECO:0000313" key="3">
    <source>
        <dbReference type="Proteomes" id="UP000185557"/>
    </source>
</evidence>
<evidence type="ECO:0000313" key="2">
    <source>
        <dbReference type="EMBL" id="OKH50875.1"/>
    </source>
</evidence>
<keyword evidence="3" id="KW-1185">Reference proteome</keyword>
<feature type="transmembrane region" description="Helical" evidence="1">
    <location>
        <begin position="12"/>
        <end position="34"/>
    </location>
</feature>
<protein>
    <submittedName>
        <fullName evidence="2">Uncharacterized protein</fullName>
    </submittedName>
</protein>
<feature type="transmembrane region" description="Helical" evidence="1">
    <location>
        <begin position="83"/>
        <end position="104"/>
    </location>
</feature>
<proteinExistence type="predicted"/>
<keyword evidence="1" id="KW-0812">Transmembrane</keyword>
<keyword evidence="1" id="KW-1133">Transmembrane helix</keyword>
<organism evidence="2 3">
    <name type="scientific">Phormidium tenue NIES-30</name>
    <dbReference type="NCBI Taxonomy" id="549789"/>
    <lineage>
        <taxon>Bacteria</taxon>
        <taxon>Bacillati</taxon>
        <taxon>Cyanobacteriota</taxon>
        <taxon>Cyanophyceae</taxon>
        <taxon>Oscillatoriophycideae</taxon>
        <taxon>Oscillatoriales</taxon>
        <taxon>Oscillatoriaceae</taxon>
        <taxon>Phormidium</taxon>
    </lineage>
</organism>
<gene>
    <name evidence="2" type="ORF">NIES30_01975</name>
</gene>
<evidence type="ECO:0000256" key="1">
    <source>
        <dbReference type="SAM" id="Phobius"/>
    </source>
</evidence>
<dbReference type="STRING" id="549789.NIES30_01975"/>
<comment type="caution">
    <text evidence="2">The sequence shown here is derived from an EMBL/GenBank/DDBJ whole genome shotgun (WGS) entry which is preliminary data.</text>
</comment>
<sequence>MPIQRPSANVYRYLLTVVVVTAAVLAARFFITWAAEAFLHPIPILGGWLKSLEIVELSVIILFAFLGFGLGAASRHLAAKTPVAIKSIVLVVVLPLVFFSSYWLRHHLWLSQLTAESGMSRQEITALANQALSSEGGSQGFWGYYTTTTRMPILPATVAELQRMVEDQKWFRSELTRFSGIEPGVFSMIFDGAGWGIRLFYMVLALLTGVIYFFKGLVWADAARLRKVARGAITQGKA</sequence>
<name>A0A1U7JAV6_9CYAN</name>
<accession>A0A1U7JAV6</accession>
<dbReference type="AlphaFoldDB" id="A0A1U7JAV6"/>
<keyword evidence="1" id="KW-0472">Membrane</keyword>
<reference evidence="2 3" key="1">
    <citation type="submission" date="2016-11" db="EMBL/GenBank/DDBJ databases">
        <title>Draft Genome Sequences of Nine Cyanobacterial Strains from Diverse Habitats.</title>
        <authorList>
            <person name="Zhu T."/>
            <person name="Hou S."/>
            <person name="Lu X."/>
            <person name="Hess W.R."/>
        </authorList>
    </citation>
    <scope>NUCLEOTIDE SEQUENCE [LARGE SCALE GENOMIC DNA]</scope>
    <source>
        <strain evidence="2 3">NIES-30</strain>
    </source>
</reference>
<feature type="transmembrane region" description="Helical" evidence="1">
    <location>
        <begin position="199"/>
        <end position="220"/>
    </location>
</feature>
<dbReference type="EMBL" id="MRCG01000001">
    <property type="protein sequence ID" value="OKH50875.1"/>
    <property type="molecule type" value="Genomic_DNA"/>
</dbReference>
<feature type="transmembrane region" description="Helical" evidence="1">
    <location>
        <begin position="54"/>
        <end position="71"/>
    </location>
</feature>
<dbReference type="Proteomes" id="UP000185557">
    <property type="component" value="Unassembled WGS sequence"/>
</dbReference>